<sequence>MREGTLIYGLPEGINRLLYNNDPRVDYQVDAIKHSLGVAVDLRDLQEKIALEITRMRMDLMRLEREELHASRHIKLCQFALAPIRRIPPEVLSQIFLEFVALLEHENQITNIRNGVWLLTHICSYWRAVALSTPAIWATCHFQCGRPLGPPPFGEADAGPLEPSENTVHVVEEWLHRTKTHPLSIHFGCLDASHRGFIPCFRIMEAFLAKSAQWVELKLQIQEAFYSYFLPVLEFNHLPNLTKLKIYAAFSMETQIYASFQTAPKLQWVELKGFTSVDVSMSVTLPWKQITSFAGELATRPHILEDAPSILNCTFYTSRILPHSPIPTLGLRAPLTHHLLHLHLHTRSMIPELLVLPSLQSLVVPGSDIAILASVERLLQRSLASPTSLHIDEFVVNPEIKAVLAAAPSLTQLTIRVPETLCPISDSERFFSVFTDDGDTVPLVPALKKLDIQKVTLGEAFMRMLRRRCLRATDGEEDQWQGAHLESLSISDVGDTHISHLLQIKQLKAKTDLKLFDEGLTRVRILG</sequence>
<evidence type="ECO:0008006" key="3">
    <source>
        <dbReference type="Google" id="ProtNLM"/>
    </source>
</evidence>
<dbReference type="EMBL" id="JAWWNJ010000043">
    <property type="protein sequence ID" value="KAK7019545.1"/>
    <property type="molecule type" value="Genomic_DNA"/>
</dbReference>
<dbReference type="Gene3D" id="3.80.10.10">
    <property type="entry name" value="Ribonuclease Inhibitor"/>
    <property type="match status" value="1"/>
</dbReference>
<accession>A0AAW0B1Q0</accession>
<protein>
    <recommendedName>
        <fullName evidence="3">F-box domain-containing protein</fullName>
    </recommendedName>
</protein>
<dbReference type="Proteomes" id="UP001362999">
    <property type="component" value="Unassembled WGS sequence"/>
</dbReference>
<proteinExistence type="predicted"/>
<keyword evidence="2" id="KW-1185">Reference proteome</keyword>
<evidence type="ECO:0000313" key="1">
    <source>
        <dbReference type="EMBL" id="KAK7019545.1"/>
    </source>
</evidence>
<gene>
    <name evidence="1" type="ORF">R3P38DRAFT_2713639</name>
</gene>
<evidence type="ECO:0000313" key="2">
    <source>
        <dbReference type="Proteomes" id="UP001362999"/>
    </source>
</evidence>
<dbReference type="InterPro" id="IPR032675">
    <property type="entry name" value="LRR_dom_sf"/>
</dbReference>
<dbReference type="AlphaFoldDB" id="A0AAW0B1Q0"/>
<dbReference type="SUPFAM" id="SSF52047">
    <property type="entry name" value="RNI-like"/>
    <property type="match status" value="1"/>
</dbReference>
<comment type="caution">
    <text evidence="1">The sequence shown here is derived from an EMBL/GenBank/DDBJ whole genome shotgun (WGS) entry which is preliminary data.</text>
</comment>
<organism evidence="1 2">
    <name type="scientific">Favolaschia claudopus</name>
    <dbReference type="NCBI Taxonomy" id="2862362"/>
    <lineage>
        <taxon>Eukaryota</taxon>
        <taxon>Fungi</taxon>
        <taxon>Dikarya</taxon>
        <taxon>Basidiomycota</taxon>
        <taxon>Agaricomycotina</taxon>
        <taxon>Agaricomycetes</taxon>
        <taxon>Agaricomycetidae</taxon>
        <taxon>Agaricales</taxon>
        <taxon>Marasmiineae</taxon>
        <taxon>Mycenaceae</taxon>
        <taxon>Favolaschia</taxon>
    </lineage>
</organism>
<name>A0AAW0B1Q0_9AGAR</name>
<reference evidence="1 2" key="1">
    <citation type="journal article" date="2024" name="J Genomics">
        <title>Draft genome sequencing and assembly of Favolaschia claudopus CIRM-BRFM 2984 isolated from oak limbs.</title>
        <authorList>
            <person name="Navarro D."/>
            <person name="Drula E."/>
            <person name="Chaduli D."/>
            <person name="Cazenave R."/>
            <person name="Ahrendt S."/>
            <person name="Wang J."/>
            <person name="Lipzen A."/>
            <person name="Daum C."/>
            <person name="Barry K."/>
            <person name="Grigoriev I.V."/>
            <person name="Favel A."/>
            <person name="Rosso M.N."/>
            <person name="Martin F."/>
        </authorList>
    </citation>
    <scope>NUCLEOTIDE SEQUENCE [LARGE SCALE GENOMIC DNA]</scope>
    <source>
        <strain evidence="1 2">CIRM-BRFM 2984</strain>
    </source>
</reference>